<reference evidence="1" key="3">
    <citation type="submission" date="2022-06" db="UniProtKB">
        <authorList>
            <consortium name="EnsemblPlants"/>
        </authorList>
    </citation>
    <scope>IDENTIFICATION</scope>
</reference>
<keyword evidence="2" id="KW-1185">Reference proteome</keyword>
<name>A0A8R7V8A9_TRIUA</name>
<dbReference type="Gramene" id="TuG1812G0700003248.01.T01">
    <property type="protein sequence ID" value="TuG1812G0700003248.01.T01"/>
    <property type="gene ID" value="TuG1812G0700003248.01"/>
</dbReference>
<dbReference type="AlphaFoldDB" id="A0A8R7V8A9"/>
<protein>
    <submittedName>
        <fullName evidence="1">Uncharacterized protein</fullName>
    </submittedName>
</protein>
<dbReference type="Proteomes" id="UP000015106">
    <property type="component" value="Chromosome 7"/>
</dbReference>
<proteinExistence type="predicted"/>
<accession>A0A8R7V8A9</accession>
<evidence type="ECO:0000313" key="1">
    <source>
        <dbReference type="EnsemblPlants" id="TuG1812G0700003248.01.T01"/>
    </source>
</evidence>
<organism evidence="1 2">
    <name type="scientific">Triticum urartu</name>
    <name type="common">Red wild einkorn</name>
    <name type="synonym">Crithodium urartu</name>
    <dbReference type="NCBI Taxonomy" id="4572"/>
    <lineage>
        <taxon>Eukaryota</taxon>
        <taxon>Viridiplantae</taxon>
        <taxon>Streptophyta</taxon>
        <taxon>Embryophyta</taxon>
        <taxon>Tracheophyta</taxon>
        <taxon>Spermatophyta</taxon>
        <taxon>Magnoliopsida</taxon>
        <taxon>Liliopsida</taxon>
        <taxon>Poales</taxon>
        <taxon>Poaceae</taxon>
        <taxon>BOP clade</taxon>
        <taxon>Pooideae</taxon>
        <taxon>Triticodae</taxon>
        <taxon>Triticeae</taxon>
        <taxon>Triticinae</taxon>
        <taxon>Triticum</taxon>
    </lineage>
</organism>
<dbReference type="EnsemblPlants" id="TuG1812G0700003248.01.T01">
    <property type="protein sequence ID" value="TuG1812G0700003248.01.T01"/>
    <property type="gene ID" value="TuG1812G0700003248.01"/>
</dbReference>
<evidence type="ECO:0000313" key="2">
    <source>
        <dbReference type="Proteomes" id="UP000015106"/>
    </source>
</evidence>
<reference evidence="1" key="2">
    <citation type="submission" date="2018-03" db="EMBL/GenBank/DDBJ databases">
        <title>The Triticum urartu genome reveals the dynamic nature of wheat genome evolution.</title>
        <authorList>
            <person name="Ling H."/>
            <person name="Ma B."/>
            <person name="Shi X."/>
            <person name="Liu H."/>
            <person name="Dong L."/>
            <person name="Sun H."/>
            <person name="Cao Y."/>
            <person name="Gao Q."/>
            <person name="Zheng S."/>
            <person name="Li Y."/>
            <person name="Yu Y."/>
            <person name="Du H."/>
            <person name="Qi M."/>
            <person name="Li Y."/>
            <person name="Yu H."/>
            <person name="Cui Y."/>
            <person name="Wang N."/>
            <person name="Chen C."/>
            <person name="Wu H."/>
            <person name="Zhao Y."/>
            <person name="Zhang J."/>
            <person name="Li Y."/>
            <person name="Zhou W."/>
            <person name="Zhang B."/>
            <person name="Hu W."/>
            <person name="Eijk M."/>
            <person name="Tang J."/>
            <person name="Witsenboer H."/>
            <person name="Zhao S."/>
            <person name="Li Z."/>
            <person name="Zhang A."/>
            <person name="Wang D."/>
            <person name="Liang C."/>
        </authorList>
    </citation>
    <scope>NUCLEOTIDE SEQUENCE [LARGE SCALE GENOMIC DNA]</scope>
    <source>
        <strain evidence="1">cv. G1812</strain>
    </source>
</reference>
<reference evidence="2" key="1">
    <citation type="journal article" date="2013" name="Nature">
        <title>Draft genome of the wheat A-genome progenitor Triticum urartu.</title>
        <authorList>
            <person name="Ling H.Q."/>
            <person name="Zhao S."/>
            <person name="Liu D."/>
            <person name="Wang J."/>
            <person name="Sun H."/>
            <person name="Zhang C."/>
            <person name="Fan H."/>
            <person name="Li D."/>
            <person name="Dong L."/>
            <person name="Tao Y."/>
            <person name="Gao C."/>
            <person name="Wu H."/>
            <person name="Li Y."/>
            <person name="Cui Y."/>
            <person name="Guo X."/>
            <person name="Zheng S."/>
            <person name="Wang B."/>
            <person name="Yu K."/>
            <person name="Liang Q."/>
            <person name="Yang W."/>
            <person name="Lou X."/>
            <person name="Chen J."/>
            <person name="Feng M."/>
            <person name="Jian J."/>
            <person name="Zhang X."/>
            <person name="Luo G."/>
            <person name="Jiang Y."/>
            <person name="Liu J."/>
            <person name="Wang Z."/>
            <person name="Sha Y."/>
            <person name="Zhang B."/>
            <person name="Wu H."/>
            <person name="Tang D."/>
            <person name="Shen Q."/>
            <person name="Xue P."/>
            <person name="Zou S."/>
            <person name="Wang X."/>
            <person name="Liu X."/>
            <person name="Wang F."/>
            <person name="Yang Y."/>
            <person name="An X."/>
            <person name="Dong Z."/>
            <person name="Zhang K."/>
            <person name="Zhang X."/>
            <person name="Luo M.C."/>
            <person name="Dvorak J."/>
            <person name="Tong Y."/>
            <person name="Wang J."/>
            <person name="Yang H."/>
            <person name="Li Z."/>
            <person name="Wang D."/>
            <person name="Zhang A."/>
            <person name="Wang J."/>
        </authorList>
    </citation>
    <scope>NUCLEOTIDE SEQUENCE</scope>
    <source>
        <strain evidence="2">cv. G1812</strain>
    </source>
</reference>
<sequence>MAGASGCSLRCLFDVFMVHRRGTRYHVQLLSKVREEDDAKAIKLVCHYMEKRHEVV</sequence>